<evidence type="ECO:0000256" key="3">
    <source>
        <dbReference type="ARBA" id="ARBA00020552"/>
    </source>
</evidence>
<evidence type="ECO:0000256" key="2">
    <source>
        <dbReference type="ARBA" id="ARBA00010270"/>
    </source>
</evidence>
<comment type="function">
    <text evidence="6">Has immunoglobulin-binding and hemagglutination properties, and can bind to mannose. Essential for virulence. May be involved in LPS biosynthesis or polysaccharide transport.</text>
</comment>
<keyword evidence="4" id="KW-0472">Membrane</keyword>
<evidence type="ECO:0000313" key="7">
    <source>
        <dbReference type="EMBL" id="PSJ64245.1"/>
    </source>
</evidence>
<protein>
    <recommendedName>
        <fullName evidence="3">Lectin-like protein BA14k</fullName>
    </recommendedName>
</protein>
<comment type="similarity">
    <text evidence="2">Belongs to the BA14k family.</text>
</comment>
<comment type="caution">
    <text evidence="7">The sequence shown here is derived from an EMBL/GenBank/DDBJ whole genome shotgun (WGS) entry which is preliminary data.</text>
</comment>
<sequence>MGGPNYTGGWYGIGTGWGNNYWNNNWNNNWGSGFFGFGAPLFGATTTYAAAPVAATPVLTTAHVAWCFGRYRSYSAASNTFQPRFGPRVQCVSPF</sequence>
<dbReference type="EMBL" id="PXYL01000001">
    <property type="protein sequence ID" value="PSJ64245.1"/>
    <property type="molecule type" value="Genomic_DNA"/>
</dbReference>
<evidence type="ECO:0000256" key="1">
    <source>
        <dbReference type="ARBA" id="ARBA00004167"/>
    </source>
</evidence>
<reference evidence="7 8" key="1">
    <citation type="submission" date="2018-03" db="EMBL/GenBank/DDBJ databases">
        <title>The draft genome of Mesorhizobium soli JCM 19897.</title>
        <authorList>
            <person name="Li L."/>
            <person name="Liu L."/>
            <person name="Liang L."/>
            <person name="Wang T."/>
            <person name="Zhang X."/>
        </authorList>
    </citation>
    <scope>NUCLEOTIDE SEQUENCE [LARGE SCALE GENOMIC DNA]</scope>
    <source>
        <strain evidence="7 8">JCM 19897</strain>
    </source>
</reference>
<evidence type="ECO:0000313" key="8">
    <source>
        <dbReference type="Proteomes" id="UP000240653"/>
    </source>
</evidence>
<dbReference type="InterPro" id="IPR012413">
    <property type="entry name" value="BA14K"/>
</dbReference>
<keyword evidence="8" id="KW-1185">Reference proteome</keyword>
<dbReference type="AlphaFoldDB" id="A0A2P7SPF2"/>
<keyword evidence="4" id="KW-1003">Cell membrane</keyword>
<evidence type="ECO:0000256" key="5">
    <source>
        <dbReference type="ARBA" id="ARBA00022734"/>
    </source>
</evidence>
<proteinExistence type="inferred from homology"/>
<name>A0A2P7SPF2_9HYPH</name>
<organism evidence="7 8">
    <name type="scientific">Pseudaminobacter soli</name>
    <name type="common">ex Li et al. 2025</name>
    <dbReference type="NCBI Taxonomy" id="1295366"/>
    <lineage>
        <taxon>Bacteria</taxon>
        <taxon>Pseudomonadati</taxon>
        <taxon>Pseudomonadota</taxon>
        <taxon>Alphaproteobacteria</taxon>
        <taxon>Hyphomicrobiales</taxon>
        <taxon>Phyllobacteriaceae</taxon>
        <taxon>Pseudaminobacter</taxon>
    </lineage>
</organism>
<keyword evidence="5" id="KW-0430">Lectin</keyword>
<dbReference type="GO" id="GO:0030246">
    <property type="term" value="F:carbohydrate binding"/>
    <property type="evidence" value="ECO:0007669"/>
    <property type="project" value="UniProtKB-KW"/>
</dbReference>
<dbReference type="Pfam" id="PF07886">
    <property type="entry name" value="BA14K"/>
    <property type="match status" value="1"/>
</dbReference>
<comment type="subcellular location">
    <subcellularLocation>
        <location evidence="1">Membrane</location>
        <topology evidence="1">Single-pass membrane protein</topology>
    </subcellularLocation>
</comment>
<dbReference type="OrthoDB" id="8117189at2"/>
<dbReference type="Proteomes" id="UP000240653">
    <property type="component" value="Unassembled WGS sequence"/>
</dbReference>
<dbReference type="GO" id="GO:0016020">
    <property type="term" value="C:membrane"/>
    <property type="evidence" value="ECO:0007669"/>
    <property type="project" value="UniProtKB-SubCell"/>
</dbReference>
<evidence type="ECO:0000256" key="4">
    <source>
        <dbReference type="ARBA" id="ARBA00022475"/>
    </source>
</evidence>
<accession>A0A2P7SPF2</accession>
<evidence type="ECO:0000256" key="6">
    <source>
        <dbReference type="ARBA" id="ARBA00025321"/>
    </source>
</evidence>
<gene>
    <name evidence="7" type="ORF">C7I85_02370</name>
</gene>